<feature type="compositionally biased region" description="Basic and acidic residues" evidence="6">
    <location>
        <begin position="7"/>
        <end position="32"/>
    </location>
</feature>
<dbReference type="InterPro" id="IPR051357">
    <property type="entry name" value="H3K9_HMTase_SUVAR3-9"/>
</dbReference>
<keyword evidence="3" id="KW-0489">Methyltransferase</keyword>
<dbReference type="SMART" id="SM00317">
    <property type="entry name" value="SET"/>
    <property type="match status" value="1"/>
</dbReference>
<dbReference type="GO" id="GO:0005694">
    <property type="term" value="C:chromosome"/>
    <property type="evidence" value="ECO:0007669"/>
    <property type="project" value="UniProtKB-SubCell"/>
</dbReference>
<feature type="region of interest" description="Disordered" evidence="6">
    <location>
        <begin position="1"/>
        <end position="57"/>
    </location>
</feature>
<keyword evidence="4" id="KW-0808">Transferase</keyword>
<evidence type="ECO:0008006" key="12">
    <source>
        <dbReference type="Google" id="ProtNLM"/>
    </source>
</evidence>
<reference evidence="10 11" key="1">
    <citation type="journal article" date="2023" name="G3 (Bethesda)">
        <title>A chromosome-length genome assembly and annotation of blackberry (Rubus argutus, cv. 'Hillquist').</title>
        <authorList>
            <person name="Bruna T."/>
            <person name="Aryal R."/>
            <person name="Dudchenko O."/>
            <person name="Sargent D.J."/>
            <person name="Mead D."/>
            <person name="Buti M."/>
            <person name="Cavallini A."/>
            <person name="Hytonen T."/>
            <person name="Andres J."/>
            <person name="Pham M."/>
            <person name="Weisz D."/>
            <person name="Mascagni F."/>
            <person name="Usai G."/>
            <person name="Natali L."/>
            <person name="Bassil N."/>
            <person name="Fernandez G.E."/>
            <person name="Lomsadze A."/>
            <person name="Armour M."/>
            <person name="Olukolu B."/>
            <person name="Poorten T."/>
            <person name="Britton C."/>
            <person name="Davik J."/>
            <person name="Ashrafi H."/>
            <person name="Aiden E.L."/>
            <person name="Borodovsky M."/>
            <person name="Worthington M."/>
        </authorList>
    </citation>
    <scope>NUCLEOTIDE SEQUENCE [LARGE SCALE GENOMIC DNA]</scope>
    <source>
        <strain evidence="10">PI 553951</strain>
    </source>
</reference>
<keyword evidence="11" id="KW-1185">Reference proteome</keyword>
<proteinExistence type="predicted"/>
<dbReference type="GO" id="GO:0008270">
    <property type="term" value="F:zinc ion binding"/>
    <property type="evidence" value="ECO:0007669"/>
    <property type="project" value="InterPro"/>
</dbReference>
<dbReference type="Gene3D" id="2.170.270.10">
    <property type="entry name" value="SET domain"/>
    <property type="match status" value="1"/>
</dbReference>
<feature type="domain" description="SET" evidence="7">
    <location>
        <begin position="236"/>
        <end position="385"/>
    </location>
</feature>
<dbReference type="GO" id="GO:0003690">
    <property type="term" value="F:double-stranded DNA binding"/>
    <property type="evidence" value="ECO:0007669"/>
    <property type="project" value="TreeGrafter"/>
</dbReference>
<organism evidence="10 11">
    <name type="scientific">Rubus argutus</name>
    <name type="common">Southern blackberry</name>
    <dbReference type="NCBI Taxonomy" id="59490"/>
    <lineage>
        <taxon>Eukaryota</taxon>
        <taxon>Viridiplantae</taxon>
        <taxon>Streptophyta</taxon>
        <taxon>Embryophyta</taxon>
        <taxon>Tracheophyta</taxon>
        <taxon>Spermatophyta</taxon>
        <taxon>Magnoliopsida</taxon>
        <taxon>eudicotyledons</taxon>
        <taxon>Gunneridae</taxon>
        <taxon>Pentapetalae</taxon>
        <taxon>rosids</taxon>
        <taxon>fabids</taxon>
        <taxon>Rosales</taxon>
        <taxon>Rosaceae</taxon>
        <taxon>Rosoideae</taxon>
        <taxon>Rosoideae incertae sedis</taxon>
        <taxon>Rubus</taxon>
    </lineage>
</organism>
<sequence>MGVLKESAAEPRVRSRRQILPDDRKPSYDTTRRRISSSKDGVVSPRKKAKVNGESENREIKTQEVNALGITWFAPFAVLSTNSIKSLRETLRVNYLISIDQFHFTRGSQQSTRVVENELPGLVCKDLCNGEENICIPVTNVVDVPPVPPEGFRYLKTIEVAKDLVIPASAEGCNCKGKCNSKTCSCARLNGSDFPYVAKAGGGRLGEPKAVVFECGPKCGCGPKCLNRTSQEGLKYRLEVYKTPNKGWAVRSWDFIPSGAYVCEYTGVLMKNKELDNVSVNDYFFEIDCEHTMNGIGVREKRLGHVPILNAGEDGGGKLSEESDPEFCIDAGSSGNVARFINHSCEPNLFVQCVLSSHHDVRLARIVLFASDDIPPMQELAYDYGYELDSVVGADGKVKELACHCGTADCRKRLY</sequence>
<evidence type="ECO:0000313" key="11">
    <source>
        <dbReference type="Proteomes" id="UP001457282"/>
    </source>
</evidence>
<evidence type="ECO:0000256" key="5">
    <source>
        <dbReference type="ARBA" id="ARBA00022691"/>
    </source>
</evidence>
<comment type="caution">
    <text evidence="10">The sequence shown here is derived from an EMBL/GenBank/DDBJ whole genome shotgun (WGS) entry which is preliminary data.</text>
</comment>
<evidence type="ECO:0000256" key="3">
    <source>
        <dbReference type="ARBA" id="ARBA00022603"/>
    </source>
</evidence>
<comment type="subcellular location">
    <subcellularLocation>
        <location evidence="1">Chromosome</location>
    </subcellularLocation>
</comment>
<dbReference type="PANTHER" id="PTHR45660:SF94">
    <property type="entry name" value="HISTONE-LYSINE N-METHYLTRANSFERASE, H3 LYSINE-9 SPECIFIC SUVH4"/>
    <property type="match status" value="1"/>
</dbReference>
<dbReference type="InterPro" id="IPR001214">
    <property type="entry name" value="SET_dom"/>
</dbReference>
<evidence type="ECO:0000256" key="2">
    <source>
        <dbReference type="ARBA" id="ARBA00022454"/>
    </source>
</evidence>
<dbReference type="Proteomes" id="UP001457282">
    <property type="component" value="Unassembled WGS sequence"/>
</dbReference>
<evidence type="ECO:0000259" key="7">
    <source>
        <dbReference type="PROSITE" id="PS50280"/>
    </source>
</evidence>
<dbReference type="Pfam" id="PF00856">
    <property type="entry name" value="SET"/>
    <property type="match status" value="1"/>
</dbReference>
<dbReference type="EMBL" id="JBEDUW010000004">
    <property type="protein sequence ID" value="KAK9932936.1"/>
    <property type="molecule type" value="Genomic_DNA"/>
</dbReference>
<dbReference type="GO" id="GO:0042054">
    <property type="term" value="F:histone methyltransferase activity"/>
    <property type="evidence" value="ECO:0007669"/>
    <property type="project" value="InterPro"/>
</dbReference>
<dbReference type="AlphaFoldDB" id="A0AAW1X9V4"/>
<evidence type="ECO:0000313" key="10">
    <source>
        <dbReference type="EMBL" id="KAK9932936.1"/>
    </source>
</evidence>
<keyword evidence="5" id="KW-0949">S-adenosyl-L-methionine</keyword>
<keyword evidence="2" id="KW-0158">Chromosome</keyword>
<dbReference type="SMART" id="SM00468">
    <property type="entry name" value="PreSET"/>
    <property type="match status" value="1"/>
</dbReference>
<dbReference type="GO" id="GO:0005634">
    <property type="term" value="C:nucleus"/>
    <property type="evidence" value="ECO:0007669"/>
    <property type="project" value="InterPro"/>
</dbReference>
<feature type="domain" description="Post-SET" evidence="9">
    <location>
        <begin position="399"/>
        <end position="415"/>
    </location>
</feature>
<dbReference type="Pfam" id="PF05033">
    <property type="entry name" value="Pre-SET"/>
    <property type="match status" value="1"/>
</dbReference>
<dbReference type="InterPro" id="IPR046341">
    <property type="entry name" value="SET_dom_sf"/>
</dbReference>
<dbReference type="PROSITE" id="PS50868">
    <property type="entry name" value="POST_SET"/>
    <property type="match status" value="1"/>
</dbReference>
<dbReference type="InterPro" id="IPR003616">
    <property type="entry name" value="Post-SET_dom"/>
</dbReference>
<evidence type="ECO:0000256" key="1">
    <source>
        <dbReference type="ARBA" id="ARBA00004286"/>
    </source>
</evidence>
<dbReference type="SUPFAM" id="SSF82199">
    <property type="entry name" value="SET domain"/>
    <property type="match status" value="1"/>
</dbReference>
<accession>A0AAW1X9V4</accession>
<name>A0AAW1X9V4_RUBAR</name>
<feature type="domain" description="Pre-SET" evidence="8">
    <location>
        <begin position="171"/>
        <end position="233"/>
    </location>
</feature>
<dbReference type="PROSITE" id="PS50280">
    <property type="entry name" value="SET"/>
    <property type="match status" value="1"/>
</dbReference>
<evidence type="ECO:0000259" key="8">
    <source>
        <dbReference type="PROSITE" id="PS50867"/>
    </source>
</evidence>
<evidence type="ECO:0000256" key="6">
    <source>
        <dbReference type="SAM" id="MobiDB-lite"/>
    </source>
</evidence>
<evidence type="ECO:0000259" key="9">
    <source>
        <dbReference type="PROSITE" id="PS50868"/>
    </source>
</evidence>
<dbReference type="GO" id="GO:0032259">
    <property type="term" value="P:methylation"/>
    <property type="evidence" value="ECO:0007669"/>
    <property type="project" value="UniProtKB-KW"/>
</dbReference>
<gene>
    <name evidence="10" type="ORF">M0R45_020155</name>
</gene>
<protein>
    <recommendedName>
        <fullName evidence="12">Histone-lysine N-methyltransferase, H3 lysine-9 specific SUVH4</fullName>
    </recommendedName>
</protein>
<dbReference type="PANTHER" id="PTHR45660">
    <property type="entry name" value="HISTONE-LYSINE N-METHYLTRANSFERASE SETMAR"/>
    <property type="match status" value="1"/>
</dbReference>
<evidence type="ECO:0000256" key="4">
    <source>
        <dbReference type="ARBA" id="ARBA00022679"/>
    </source>
</evidence>
<dbReference type="PROSITE" id="PS50867">
    <property type="entry name" value="PRE_SET"/>
    <property type="match status" value="1"/>
</dbReference>
<dbReference type="InterPro" id="IPR007728">
    <property type="entry name" value="Pre-SET_dom"/>
</dbReference>